<evidence type="ECO:0000256" key="1">
    <source>
        <dbReference type="SAM" id="Coils"/>
    </source>
</evidence>
<sequence length="302" mass="33634">MSGRLSNRFNNLKIARAASVLEDTKERSPVKNSRVAALDNMVKDTEDLVDFEEDLQFAELDLALAQATYSQASQRLVTKLDHAEANLAQLRATVSPPGSPSRRQNVSSQALAATPMTPTHKHAGLRFQSPAASDKVSGQVPFVQGALYTAVKPEPDVKAPNTPAAQSSFRKKVGKLYVVYFRINGQQGVFESWNEAEKLCRGYPDAIQQSFNDHELGRRAFNDWNQYRTSEALMESSAQEKFIVVVGKQPGVYSRKGLAKFGLGWRGGQVARFDSSWDNAHELFEQFTEAGTVRQRSRWVHN</sequence>
<evidence type="ECO:0000313" key="4">
    <source>
        <dbReference type="Proteomes" id="UP000799118"/>
    </source>
</evidence>
<accession>A0A6A4HKL6</accession>
<evidence type="ECO:0000313" key="3">
    <source>
        <dbReference type="EMBL" id="KAE9397604.1"/>
    </source>
</evidence>
<dbReference type="EMBL" id="ML769495">
    <property type="protein sequence ID" value="KAE9397604.1"/>
    <property type="molecule type" value="Genomic_DNA"/>
</dbReference>
<dbReference type="Pfam" id="PF01693">
    <property type="entry name" value="Cauli_VI"/>
    <property type="match status" value="1"/>
</dbReference>
<feature type="coiled-coil region" evidence="1">
    <location>
        <begin position="48"/>
        <end position="93"/>
    </location>
</feature>
<dbReference type="Gene3D" id="3.40.970.10">
    <property type="entry name" value="Ribonuclease H1, N-terminal domain"/>
    <property type="match status" value="1"/>
</dbReference>
<proteinExistence type="predicted"/>
<protein>
    <recommendedName>
        <fullName evidence="2">Ribonuclease H1 N-terminal domain-containing protein</fullName>
    </recommendedName>
</protein>
<dbReference type="OrthoDB" id="2876408at2759"/>
<dbReference type="InterPro" id="IPR011320">
    <property type="entry name" value="RNase_H1_N"/>
</dbReference>
<gene>
    <name evidence="3" type="ORF">BT96DRAFT_940855</name>
</gene>
<keyword evidence="1" id="KW-0175">Coiled coil</keyword>
<evidence type="ECO:0000259" key="2">
    <source>
        <dbReference type="Pfam" id="PF01693"/>
    </source>
</evidence>
<feature type="domain" description="Ribonuclease H1 N-terminal" evidence="2">
    <location>
        <begin position="186"/>
        <end position="214"/>
    </location>
</feature>
<dbReference type="SUPFAM" id="SSF55658">
    <property type="entry name" value="L9 N-domain-like"/>
    <property type="match status" value="1"/>
</dbReference>
<name>A0A6A4HKL6_9AGAR</name>
<reference evidence="3" key="1">
    <citation type="journal article" date="2019" name="Environ. Microbiol.">
        <title>Fungal ecological strategies reflected in gene transcription - a case study of two litter decomposers.</title>
        <authorList>
            <person name="Barbi F."/>
            <person name="Kohler A."/>
            <person name="Barry K."/>
            <person name="Baskaran P."/>
            <person name="Daum C."/>
            <person name="Fauchery L."/>
            <person name="Ihrmark K."/>
            <person name="Kuo A."/>
            <person name="LaButti K."/>
            <person name="Lipzen A."/>
            <person name="Morin E."/>
            <person name="Grigoriev I.V."/>
            <person name="Henrissat B."/>
            <person name="Lindahl B."/>
            <person name="Martin F."/>
        </authorList>
    </citation>
    <scope>NUCLEOTIDE SEQUENCE</scope>
    <source>
        <strain evidence="3">JB14</strain>
    </source>
</reference>
<keyword evidence="4" id="KW-1185">Reference proteome</keyword>
<dbReference type="InterPro" id="IPR037056">
    <property type="entry name" value="RNase_H1_N_sf"/>
</dbReference>
<organism evidence="3 4">
    <name type="scientific">Gymnopus androsaceus JB14</name>
    <dbReference type="NCBI Taxonomy" id="1447944"/>
    <lineage>
        <taxon>Eukaryota</taxon>
        <taxon>Fungi</taxon>
        <taxon>Dikarya</taxon>
        <taxon>Basidiomycota</taxon>
        <taxon>Agaricomycotina</taxon>
        <taxon>Agaricomycetes</taxon>
        <taxon>Agaricomycetidae</taxon>
        <taxon>Agaricales</taxon>
        <taxon>Marasmiineae</taxon>
        <taxon>Omphalotaceae</taxon>
        <taxon>Gymnopus</taxon>
    </lineage>
</organism>
<dbReference type="Proteomes" id="UP000799118">
    <property type="component" value="Unassembled WGS sequence"/>
</dbReference>
<dbReference type="AlphaFoldDB" id="A0A6A4HKL6"/>
<dbReference type="InterPro" id="IPR009027">
    <property type="entry name" value="Ribosomal_bL9/RNase_H1_N"/>
</dbReference>